<dbReference type="InterPro" id="IPR020011">
    <property type="entry name" value="FimV_C"/>
</dbReference>
<name>A0A318EHQ8_9GAMM</name>
<feature type="region of interest" description="Disordered" evidence="2">
    <location>
        <begin position="725"/>
        <end position="815"/>
    </location>
</feature>
<dbReference type="RefSeq" id="WP_110263583.1">
    <property type="nucleotide sequence ID" value="NZ_CAKZQT010000007.1"/>
</dbReference>
<dbReference type="NCBIfam" id="TIGR03505">
    <property type="entry name" value="FimV_core"/>
    <property type="match status" value="1"/>
</dbReference>
<feature type="compositionally biased region" description="Low complexity" evidence="2">
    <location>
        <begin position="733"/>
        <end position="746"/>
    </location>
</feature>
<evidence type="ECO:0000256" key="1">
    <source>
        <dbReference type="ARBA" id="ARBA00022581"/>
    </source>
</evidence>
<feature type="region of interest" description="Disordered" evidence="2">
    <location>
        <begin position="498"/>
        <end position="524"/>
    </location>
</feature>
<feature type="compositionally biased region" description="Low complexity" evidence="2">
    <location>
        <begin position="667"/>
        <end position="679"/>
    </location>
</feature>
<dbReference type="AlphaFoldDB" id="A0A318EHQ8"/>
<dbReference type="Pfam" id="PF14559">
    <property type="entry name" value="TPR_19"/>
    <property type="match status" value="1"/>
</dbReference>
<feature type="region of interest" description="Disordered" evidence="2">
    <location>
        <begin position="283"/>
        <end position="326"/>
    </location>
</feature>
<dbReference type="InterPro" id="IPR038440">
    <property type="entry name" value="FimV_C_sf"/>
</dbReference>
<dbReference type="Pfam" id="PF25800">
    <property type="entry name" value="FimV_N"/>
    <property type="match status" value="1"/>
</dbReference>
<dbReference type="InterPro" id="IPR020012">
    <property type="entry name" value="LysM_FimV"/>
</dbReference>
<feature type="domain" description="FimV N-terminal" evidence="3">
    <location>
        <begin position="23"/>
        <end position="128"/>
    </location>
</feature>
<keyword evidence="1" id="KW-0945">Host-virus interaction</keyword>
<evidence type="ECO:0000256" key="2">
    <source>
        <dbReference type="SAM" id="MobiDB-lite"/>
    </source>
</evidence>
<organism evidence="4 5">
    <name type="scientific">Sinimarinibacterium flocculans</name>
    <dbReference type="NCBI Taxonomy" id="985250"/>
    <lineage>
        <taxon>Bacteria</taxon>
        <taxon>Pseudomonadati</taxon>
        <taxon>Pseudomonadota</taxon>
        <taxon>Gammaproteobacteria</taxon>
        <taxon>Nevskiales</taxon>
        <taxon>Nevskiaceae</taxon>
        <taxon>Sinimarinibacterium</taxon>
    </lineage>
</organism>
<dbReference type="Gene3D" id="1.20.58.2200">
    <property type="match status" value="1"/>
</dbReference>
<feature type="compositionally biased region" description="Low complexity" evidence="2">
    <location>
        <begin position="769"/>
        <end position="788"/>
    </location>
</feature>
<feature type="region of interest" description="Disordered" evidence="2">
    <location>
        <begin position="653"/>
        <end position="695"/>
    </location>
</feature>
<proteinExistence type="predicted"/>
<dbReference type="Proteomes" id="UP000248330">
    <property type="component" value="Unassembled WGS sequence"/>
</dbReference>
<evidence type="ECO:0000313" key="4">
    <source>
        <dbReference type="EMBL" id="PXV71470.1"/>
    </source>
</evidence>
<dbReference type="NCBIfam" id="TIGR03504">
    <property type="entry name" value="FimV_Cterm"/>
    <property type="match status" value="1"/>
</dbReference>
<dbReference type="InterPro" id="IPR057840">
    <property type="entry name" value="FimV_N"/>
</dbReference>
<sequence>MRRSLTRLAAVLPGLWLSAAAAVGLGEIDVSSRLNQRFAATIPVYDATPEALDALTVRLAGNTEFERLGIERPAFLSSLRFAVRSEGAPRIEIRSDQPAREPVLTLLLEIRDGGSRVVREYTVLLDPPDYRDAGDGADTFYETATESGGSAQIGQAPAATPDVAVATPAPTRMPVATPTPAPVVAGVPDEPASVADAPALSDGRYGPVSGDETLWRIATRLRPDGASMDQMLLALYQRNPQAFAGSINGLLEGAMLEVPSAADIMSVSAAAARDEVMRLRGMTPPAASARPTPAPTPAPTPVPTPVPTPTPTPAPTPVATPETTPVPVIDTMPAMDAGTLTDPGVGDLPTDDGDLPTDDGAELVADDMNDGAQEALDPGLQLEPEEPADAADEEIVVDEPVGSPRTSSLLESLVIPLVIGLLILGGLGYGISRLLARRKQADTVNAPFGVVTPKPATIAKPAAAPAPAAAAGAAAGASARRSVDEEFEELQATLDAEDRMAAPKAASETAEPPSFEATQQVSTAQLATEQFDTAAFETAAAGENTAGAGEPVDFDLTGQFESQTVQINLDANDPISEADFHHAYGLYDEAALLLNQAIEKEPARPDLRVKLAETYFAAGKTAEFTACAESLKPMLGDADWQKIAIMGQQLSPDTPLFQSGGDGGGAVDLDLGAEAPPAGAGNGGEGTLDFQLDPVDLPKLDAPELQVATVDKGDALEFDLSEFDLASSEEGEPSAPAAPEPRSGGESVDFDLDLSAFDGTEAEASPADAGEPPVTPEPEAGAAPAASEPADDGLDLPVDTDTVSFDVGDAGGGEIRLDDIDLGELEGADTTAGGGDEAATKLDLARAYVDMGDKEMARSLLDEVVEQGNESQRQDAKTLIDQLG</sequence>
<accession>A0A318EHQ8</accession>
<evidence type="ECO:0000313" key="5">
    <source>
        <dbReference type="Proteomes" id="UP000248330"/>
    </source>
</evidence>
<feature type="region of interest" description="Disordered" evidence="2">
    <location>
        <begin position="865"/>
        <end position="884"/>
    </location>
</feature>
<comment type="caution">
    <text evidence="4">The sequence shown here is derived from an EMBL/GenBank/DDBJ whole genome shotgun (WGS) entry which is preliminary data.</text>
</comment>
<protein>
    <submittedName>
        <fullName evidence="4">FimV-like protein</fullName>
    </submittedName>
</protein>
<dbReference type="InterPro" id="IPR011990">
    <property type="entry name" value="TPR-like_helical_dom_sf"/>
</dbReference>
<dbReference type="PANTHER" id="PTHR13037:SF24">
    <property type="entry name" value="POLYCOMB PROTEIN PCL-RELATED"/>
    <property type="match status" value="1"/>
</dbReference>
<gene>
    <name evidence="4" type="ORF">C8D93_101521</name>
</gene>
<reference evidence="4 5" key="1">
    <citation type="submission" date="2018-04" db="EMBL/GenBank/DDBJ databases">
        <title>Genomic Encyclopedia of Type Strains, Phase IV (KMG-IV): sequencing the most valuable type-strain genomes for metagenomic binning, comparative biology and taxonomic classification.</title>
        <authorList>
            <person name="Goeker M."/>
        </authorList>
    </citation>
    <scope>NUCLEOTIDE SEQUENCE [LARGE SCALE GENOMIC DNA]</scope>
    <source>
        <strain evidence="4 5">DSM 104150</strain>
    </source>
</reference>
<dbReference type="Gene3D" id="1.25.40.10">
    <property type="entry name" value="Tetratricopeptide repeat domain"/>
    <property type="match status" value="1"/>
</dbReference>
<dbReference type="OrthoDB" id="5298707at2"/>
<dbReference type="SUPFAM" id="SSF48452">
    <property type="entry name" value="TPR-like"/>
    <property type="match status" value="1"/>
</dbReference>
<feature type="compositionally biased region" description="Pro residues" evidence="2">
    <location>
        <begin position="292"/>
        <end position="318"/>
    </location>
</feature>
<evidence type="ECO:0000259" key="3">
    <source>
        <dbReference type="Pfam" id="PF25800"/>
    </source>
</evidence>
<keyword evidence="5" id="KW-1185">Reference proteome</keyword>
<dbReference type="EMBL" id="QICN01000001">
    <property type="protein sequence ID" value="PXV71470.1"/>
    <property type="molecule type" value="Genomic_DNA"/>
</dbReference>
<dbReference type="PANTHER" id="PTHR13037">
    <property type="entry name" value="FORMIN"/>
    <property type="match status" value="1"/>
</dbReference>